<feature type="transmembrane region" description="Helical" evidence="1">
    <location>
        <begin position="6"/>
        <end position="25"/>
    </location>
</feature>
<feature type="domain" description="DUF218" evidence="2">
    <location>
        <begin position="73"/>
        <end position="236"/>
    </location>
</feature>
<dbReference type="AlphaFoldDB" id="A0A510X7R7"/>
<dbReference type="GO" id="GO:0005886">
    <property type="term" value="C:plasma membrane"/>
    <property type="evidence" value="ECO:0007669"/>
    <property type="project" value="TreeGrafter"/>
</dbReference>
<dbReference type="Proteomes" id="UP000321275">
    <property type="component" value="Unassembled WGS sequence"/>
</dbReference>
<dbReference type="InterPro" id="IPR051599">
    <property type="entry name" value="Cell_Envelope_Assoc"/>
</dbReference>
<dbReference type="OrthoDB" id="9809813at2"/>
<organism evidence="3 4">
    <name type="scientific">Bisbaumannia pacifica</name>
    <dbReference type="NCBI Taxonomy" id="77098"/>
    <lineage>
        <taxon>Bacteria</taxon>
        <taxon>Pseudomonadati</taxon>
        <taxon>Pseudomonadota</taxon>
        <taxon>Gammaproteobacteria</taxon>
        <taxon>Oceanospirillales</taxon>
        <taxon>Halomonadaceae</taxon>
        <taxon>Bisbaumannia</taxon>
    </lineage>
</organism>
<dbReference type="Pfam" id="PF02698">
    <property type="entry name" value="DUF218"/>
    <property type="match status" value="1"/>
</dbReference>
<keyword evidence="1" id="KW-1133">Transmembrane helix</keyword>
<dbReference type="GO" id="GO:0000270">
    <property type="term" value="P:peptidoglycan metabolic process"/>
    <property type="evidence" value="ECO:0007669"/>
    <property type="project" value="TreeGrafter"/>
</dbReference>
<evidence type="ECO:0000313" key="3">
    <source>
        <dbReference type="EMBL" id="GEK47486.1"/>
    </source>
</evidence>
<dbReference type="InterPro" id="IPR003848">
    <property type="entry name" value="DUF218"/>
</dbReference>
<evidence type="ECO:0000256" key="1">
    <source>
        <dbReference type="SAM" id="Phobius"/>
    </source>
</evidence>
<dbReference type="InterPro" id="IPR014729">
    <property type="entry name" value="Rossmann-like_a/b/a_fold"/>
</dbReference>
<keyword evidence="1" id="KW-0472">Membrane</keyword>
<dbReference type="GO" id="GO:0043164">
    <property type="term" value="P:Gram-negative-bacterium-type cell wall biogenesis"/>
    <property type="evidence" value="ECO:0007669"/>
    <property type="project" value="TreeGrafter"/>
</dbReference>
<evidence type="ECO:0000313" key="4">
    <source>
        <dbReference type="Proteomes" id="UP000321275"/>
    </source>
</evidence>
<name>A0A510X7R7_9GAMM</name>
<dbReference type="Gene3D" id="3.40.50.620">
    <property type="entry name" value="HUPs"/>
    <property type="match status" value="1"/>
</dbReference>
<dbReference type="PANTHER" id="PTHR30336">
    <property type="entry name" value="INNER MEMBRANE PROTEIN, PROBABLE PERMEASE"/>
    <property type="match status" value="1"/>
</dbReference>
<feature type="transmembrane region" description="Helical" evidence="1">
    <location>
        <begin position="32"/>
        <end position="54"/>
    </location>
</feature>
<dbReference type="RefSeq" id="WP_146802827.1">
    <property type="nucleotide sequence ID" value="NZ_BJUK01000016.1"/>
</dbReference>
<keyword evidence="4" id="KW-1185">Reference proteome</keyword>
<sequence>MVALKYLLLPPLINLLLILLGLALGPRRLLGGLLMGLGLVSLALLATPMASHLLRQGLEPYPVIGPGQWRQAQAIVILGGGRDYEAAEFGWGDAPANATWRRLAYGAKLHRDSGLPILVSGGRVHDEHSAEASLMAAALREVFRVPVRWMEGESRHTAENARFSAQMLNRDGITRVALVSQAWHLPRAVAAFEAVGMTVIPAPTDFASAPPPGPYAWLPRAYHLNQSSRALHEWLGLAWQRLASRLE</sequence>
<dbReference type="EMBL" id="BJUK01000016">
    <property type="protein sequence ID" value="GEK47486.1"/>
    <property type="molecule type" value="Genomic_DNA"/>
</dbReference>
<reference evidence="3 4" key="1">
    <citation type="submission" date="2019-07" db="EMBL/GenBank/DDBJ databases">
        <title>Whole genome shotgun sequence of Halomonas pacifica NBRC 102220.</title>
        <authorList>
            <person name="Hosoyama A."/>
            <person name="Uohara A."/>
            <person name="Ohji S."/>
            <person name="Ichikawa N."/>
        </authorList>
    </citation>
    <scope>NUCLEOTIDE SEQUENCE [LARGE SCALE GENOMIC DNA]</scope>
    <source>
        <strain evidence="3 4">NBRC 102220</strain>
    </source>
</reference>
<evidence type="ECO:0000259" key="2">
    <source>
        <dbReference type="Pfam" id="PF02698"/>
    </source>
</evidence>
<dbReference type="PANTHER" id="PTHR30336:SF4">
    <property type="entry name" value="ENVELOPE BIOGENESIS FACTOR ELYC"/>
    <property type="match status" value="1"/>
</dbReference>
<dbReference type="CDD" id="cd06259">
    <property type="entry name" value="YdcF-like"/>
    <property type="match status" value="1"/>
</dbReference>
<protein>
    <submittedName>
        <fullName evidence="3">Membrane protein</fullName>
    </submittedName>
</protein>
<keyword evidence="1" id="KW-0812">Transmembrane</keyword>
<accession>A0A510X7R7</accession>
<proteinExistence type="predicted"/>
<gene>
    <name evidence="3" type="ORF">HPA02_17690</name>
</gene>
<comment type="caution">
    <text evidence="3">The sequence shown here is derived from an EMBL/GenBank/DDBJ whole genome shotgun (WGS) entry which is preliminary data.</text>
</comment>